<dbReference type="PANTHER" id="PTHR33116">
    <property type="entry name" value="REVERSE TRANSCRIPTASE ZINC-BINDING DOMAIN-CONTAINING PROTEIN-RELATED-RELATED"/>
    <property type="match status" value="1"/>
</dbReference>
<comment type="caution">
    <text evidence="2">The sequence shown here is derived from an EMBL/GenBank/DDBJ whole genome shotgun (WGS) entry which is preliminary data.</text>
</comment>
<keyword evidence="1" id="KW-0732">Signal</keyword>
<gene>
    <name evidence="2" type="ORF">J1N35_019578</name>
</gene>
<evidence type="ECO:0000313" key="3">
    <source>
        <dbReference type="Proteomes" id="UP000828251"/>
    </source>
</evidence>
<evidence type="ECO:0000256" key="1">
    <source>
        <dbReference type="SAM" id="SignalP"/>
    </source>
</evidence>
<dbReference type="Proteomes" id="UP000828251">
    <property type="component" value="Unassembled WGS sequence"/>
</dbReference>
<protein>
    <recommendedName>
        <fullName evidence="4">Reverse transcriptase domain-containing protein</fullName>
    </recommendedName>
</protein>
<dbReference type="AlphaFoldDB" id="A0A9D4A8C6"/>
<organism evidence="2 3">
    <name type="scientific">Gossypium stocksii</name>
    <dbReference type="NCBI Taxonomy" id="47602"/>
    <lineage>
        <taxon>Eukaryota</taxon>
        <taxon>Viridiplantae</taxon>
        <taxon>Streptophyta</taxon>
        <taxon>Embryophyta</taxon>
        <taxon>Tracheophyta</taxon>
        <taxon>Spermatophyta</taxon>
        <taxon>Magnoliopsida</taxon>
        <taxon>eudicotyledons</taxon>
        <taxon>Gunneridae</taxon>
        <taxon>Pentapetalae</taxon>
        <taxon>rosids</taxon>
        <taxon>malvids</taxon>
        <taxon>Malvales</taxon>
        <taxon>Malvaceae</taxon>
        <taxon>Malvoideae</taxon>
        <taxon>Gossypium</taxon>
    </lineage>
</organism>
<sequence>MAGVYCVFLQFYLLSGLQLNASKSELFVVGVPQEELAFMAICTGFKVGRLPVRYLGVPLVSRKLSRSNCAALTNRILDKIQGWSTKHLSYIGEGYLWIAWVSEYVLKGSQPEIACLLLGFQLILVTFSIWILQRDVITFSLSVVFQGRCGSQFCVFAPFIGL</sequence>
<dbReference type="EMBL" id="JAIQCV010000006">
    <property type="protein sequence ID" value="KAH1092321.1"/>
    <property type="molecule type" value="Genomic_DNA"/>
</dbReference>
<proteinExistence type="predicted"/>
<evidence type="ECO:0000313" key="2">
    <source>
        <dbReference type="EMBL" id="KAH1092321.1"/>
    </source>
</evidence>
<keyword evidence="3" id="KW-1185">Reference proteome</keyword>
<dbReference type="PANTHER" id="PTHR33116:SF80">
    <property type="entry name" value="REVERSE TRANSCRIPTASE ZINC-BINDING DOMAIN-CONTAINING PROTEIN"/>
    <property type="match status" value="1"/>
</dbReference>
<reference evidence="2 3" key="1">
    <citation type="journal article" date="2021" name="Plant Biotechnol. J.">
        <title>Multi-omics assisted identification of the key and species-specific regulatory components of drought-tolerant mechanisms in Gossypium stocksii.</title>
        <authorList>
            <person name="Yu D."/>
            <person name="Ke L."/>
            <person name="Zhang D."/>
            <person name="Wu Y."/>
            <person name="Sun Y."/>
            <person name="Mei J."/>
            <person name="Sun J."/>
            <person name="Sun Y."/>
        </authorList>
    </citation>
    <scope>NUCLEOTIDE SEQUENCE [LARGE SCALE GENOMIC DNA]</scope>
    <source>
        <strain evidence="3">cv. E1</strain>
        <tissue evidence="2">Leaf</tissue>
    </source>
</reference>
<name>A0A9D4A8C6_9ROSI</name>
<accession>A0A9D4A8C6</accession>
<dbReference type="OrthoDB" id="913264at2759"/>
<feature type="signal peptide" evidence="1">
    <location>
        <begin position="1"/>
        <end position="24"/>
    </location>
</feature>
<evidence type="ECO:0008006" key="4">
    <source>
        <dbReference type="Google" id="ProtNLM"/>
    </source>
</evidence>
<feature type="chain" id="PRO_5038679931" description="Reverse transcriptase domain-containing protein" evidence="1">
    <location>
        <begin position="25"/>
        <end position="162"/>
    </location>
</feature>